<sequence length="288" mass="32257">MVFCASITLILIINIIVIDAFRIGNVECEIEPKPVAFSSLRCSSEKCEISCISNYEFPNAETKLDLECNNRRIWVAKNYNTIPACIPICNISCLNGGYCMAPNQCYCNQNFTGNRCQTQIATCPDKIPMPQNTMGRCITSGIQSCKVTCIQGHKFPDGTLSADLKCYSGQWQMEPRQFDRCEPYCNPPCMNGGTCIAPNLCQCSPDYRGNLCQYRTDNCSPQKIGFNGLYKCTGTYDKMECTISCPQGFDISFTPVSKYTCKYSEGFFTPQQVPQCDYRGMKVQILHA</sequence>
<dbReference type="PROSITE" id="PS00022">
    <property type="entry name" value="EGF_1"/>
    <property type="match status" value="2"/>
</dbReference>
<feature type="disulfide bond" evidence="3">
    <location>
        <begin position="107"/>
        <end position="116"/>
    </location>
</feature>
<dbReference type="PANTHER" id="PTHR14949">
    <property type="entry name" value="EGF-LIKE-DOMAIN, MULTIPLE 7, 8"/>
    <property type="match status" value="1"/>
</dbReference>
<proteinExistence type="predicted"/>
<gene>
    <name evidence="6" type="ORF">PVAND_008768</name>
</gene>
<dbReference type="AlphaFoldDB" id="A0A9J6CAT7"/>
<feature type="disulfide bond" evidence="3">
    <location>
        <begin position="89"/>
        <end position="99"/>
    </location>
</feature>
<feature type="chain" id="PRO_5039912530" description="EGF-like domain-containing protein" evidence="4">
    <location>
        <begin position="21"/>
        <end position="288"/>
    </location>
</feature>
<evidence type="ECO:0000256" key="2">
    <source>
        <dbReference type="ARBA" id="ARBA00023157"/>
    </source>
</evidence>
<comment type="caution">
    <text evidence="6">The sequence shown here is derived from an EMBL/GenBank/DDBJ whole genome shotgun (WGS) entry which is preliminary data.</text>
</comment>
<feature type="signal peptide" evidence="4">
    <location>
        <begin position="1"/>
        <end position="20"/>
    </location>
</feature>
<dbReference type="Proteomes" id="UP001107558">
    <property type="component" value="Chromosome 2"/>
</dbReference>
<organism evidence="6 7">
    <name type="scientific">Polypedilum vanderplanki</name>
    <name type="common">Sleeping chironomid midge</name>
    <dbReference type="NCBI Taxonomy" id="319348"/>
    <lineage>
        <taxon>Eukaryota</taxon>
        <taxon>Metazoa</taxon>
        <taxon>Ecdysozoa</taxon>
        <taxon>Arthropoda</taxon>
        <taxon>Hexapoda</taxon>
        <taxon>Insecta</taxon>
        <taxon>Pterygota</taxon>
        <taxon>Neoptera</taxon>
        <taxon>Endopterygota</taxon>
        <taxon>Diptera</taxon>
        <taxon>Nematocera</taxon>
        <taxon>Chironomoidea</taxon>
        <taxon>Chironomidae</taxon>
        <taxon>Chironominae</taxon>
        <taxon>Polypedilum</taxon>
        <taxon>Polypedilum</taxon>
    </lineage>
</organism>
<feature type="domain" description="EGF-like" evidence="5">
    <location>
        <begin position="182"/>
        <end position="213"/>
    </location>
</feature>
<feature type="domain" description="EGF-like" evidence="5">
    <location>
        <begin position="86"/>
        <end position="117"/>
    </location>
</feature>
<keyword evidence="7" id="KW-1185">Reference proteome</keyword>
<evidence type="ECO:0000313" key="6">
    <source>
        <dbReference type="EMBL" id="KAG5679178.1"/>
    </source>
</evidence>
<name>A0A9J6CAT7_POLVA</name>
<comment type="caution">
    <text evidence="3">Lacks conserved residue(s) required for the propagation of feature annotation.</text>
</comment>
<evidence type="ECO:0000256" key="1">
    <source>
        <dbReference type="ARBA" id="ARBA00022729"/>
    </source>
</evidence>
<protein>
    <recommendedName>
        <fullName evidence="5">EGF-like domain-containing protein</fullName>
    </recommendedName>
</protein>
<keyword evidence="1 4" id="KW-0732">Signal</keyword>
<dbReference type="SUPFAM" id="SSF57196">
    <property type="entry name" value="EGF/Laminin"/>
    <property type="match status" value="2"/>
</dbReference>
<dbReference type="InterPro" id="IPR000742">
    <property type="entry name" value="EGF"/>
</dbReference>
<dbReference type="PROSITE" id="PS50026">
    <property type="entry name" value="EGF_3"/>
    <property type="match status" value="2"/>
</dbReference>
<accession>A0A9J6CAT7</accession>
<feature type="disulfide bond" evidence="3">
    <location>
        <begin position="185"/>
        <end position="195"/>
    </location>
</feature>
<dbReference type="GO" id="GO:0005102">
    <property type="term" value="F:signaling receptor binding"/>
    <property type="evidence" value="ECO:0007669"/>
    <property type="project" value="TreeGrafter"/>
</dbReference>
<dbReference type="Gene3D" id="2.10.25.10">
    <property type="entry name" value="Laminin"/>
    <property type="match status" value="2"/>
</dbReference>
<dbReference type="OrthoDB" id="7769223at2759"/>
<keyword evidence="3" id="KW-0245">EGF-like domain</keyword>
<evidence type="ECO:0000313" key="7">
    <source>
        <dbReference type="Proteomes" id="UP001107558"/>
    </source>
</evidence>
<evidence type="ECO:0000256" key="4">
    <source>
        <dbReference type="SAM" id="SignalP"/>
    </source>
</evidence>
<feature type="disulfide bond" evidence="3">
    <location>
        <begin position="203"/>
        <end position="212"/>
    </location>
</feature>
<dbReference type="GO" id="GO:0005576">
    <property type="term" value="C:extracellular region"/>
    <property type="evidence" value="ECO:0007669"/>
    <property type="project" value="TreeGrafter"/>
</dbReference>
<dbReference type="InterPro" id="IPR050969">
    <property type="entry name" value="Dev_Signal_Modulators"/>
</dbReference>
<evidence type="ECO:0000259" key="5">
    <source>
        <dbReference type="PROSITE" id="PS50026"/>
    </source>
</evidence>
<dbReference type="SMART" id="SM00181">
    <property type="entry name" value="EGF"/>
    <property type="match status" value="2"/>
</dbReference>
<dbReference type="PANTHER" id="PTHR14949:SF56">
    <property type="entry name" value="EGF-LIKE-DOMAIN, MULTIPLE 7"/>
    <property type="match status" value="1"/>
</dbReference>
<dbReference type="GO" id="GO:0009986">
    <property type="term" value="C:cell surface"/>
    <property type="evidence" value="ECO:0007669"/>
    <property type="project" value="TreeGrafter"/>
</dbReference>
<reference evidence="6" key="1">
    <citation type="submission" date="2021-03" db="EMBL/GenBank/DDBJ databases">
        <title>Chromosome level genome of the anhydrobiotic midge Polypedilum vanderplanki.</title>
        <authorList>
            <person name="Yoshida Y."/>
            <person name="Kikawada T."/>
            <person name="Gusev O."/>
        </authorList>
    </citation>
    <scope>NUCLEOTIDE SEQUENCE</scope>
    <source>
        <strain evidence="6">NIAS01</strain>
        <tissue evidence="6">Whole body or cell culture</tissue>
    </source>
</reference>
<keyword evidence="2 3" id="KW-1015">Disulfide bond</keyword>
<dbReference type="EMBL" id="JADBJN010000002">
    <property type="protein sequence ID" value="KAG5679178.1"/>
    <property type="molecule type" value="Genomic_DNA"/>
</dbReference>
<evidence type="ECO:0000256" key="3">
    <source>
        <dbReference type="PROSITE-ProRule" id="PRU00076"/>
    </source>
</evidence>